<dbReference type="SUPFAM" id="SSF53756">
    <property type="entry name" value="UDP-Glycosyltransferase/glycogen phosphorylase"/>
    <property type="match status" value="1"/>
</dbReference>
<dbReference type="AlphaFoldDB" id="A0AAW1Y004"/>
<evidence type="ECO:0000313" key="1">
    <source>
        <dbReference type="EMBL" id="KAK9942036.1"/>
    </source>
</evidence>
<gene>
    <name evidence="1" type="ORF">M0R45_007726</name>
</gene>
<name>A0AAW1Y004_RUBAR</name>
<protein>
    <submittedName>
        <fullName evidence="1">Uncharacterized protein</fullName>
    </submittedName>
</protein>
<sequence>MVRQELAKLLKECRGDGGKELMGAVINSFYELEPNYADHYRKREAIEKAVTEIMVGNEQEEMRRKVFALGEMARSAVEEGGSSFTNLTALIEELRSFWS</sequence>
<dbReference type="Gene3D" id="3.40.50.2000">
    <property type="entry name" value="Glycogen Phosphorylase B"/>
    <property type="match status" value="2"/>
</dbReference>
<keyword evidence="2" id="KW-1185">Reference proteome</keyword>
<organism evidence="1 2">
    <name type="scientific">Rubus argutus</name>
    <name type="common">Southern blackberry</name>
    <dbReference type="NCBI Taxonomy" id="59490"/>
    <lineage>
        <taxon>Eukaryota</taxon>
        <taxon>Viridiplantae</taxon>
        <taxon>Streptophyta</taxon>
        <taxon>Embryophyta</taxon>
        <taxon>Tracheophyta</taxon>
        <taxon>Spermatophyta</taxon>
        <taxon>Magnoliopsida</taxon>
        <taxon>eudicotyledons</taxon>
        <taxon>Gunneridae</taxon>
        <taxon>Pentapetalae</taxon>
        <taxon>rosids</taxon>
        <taxon>fabids</taxon>
        <taxon>Rosales</taxon>
        <taxon>Rosaceae</taxon>
        <taxon>Rosoideae</taxon>
        <taxon>Rosoideae incertae sedis</taxon>
        <taxon>Rubus</taxon>
    </lineage>
</organism>
<evidence type="ECO:0000313" key="2">
    <source>
        <dbReference type="Proteomes" id="UP001457282"/>
    </source>
</evidence>
<reference evidence="1 2" key="1">
    <citation type="journal article" date="2023" name="G3 (Bethesda)">
        <title>A chromosome-length genome assembly and annotation of blackberry (Rubus argutus, cv. 'Hillquist').</title>
        <authorList>
            <person name="Bruna T."/>
            <person name="Aryal R."/>
            <person name="Dudchenko O."/>
            <person name="Sargent D.J."/>
            <person name="Mead D."/>
            <person name="Buti M."/>
            <person name="Cavallini A."/>
            <person name="Hytonen T."/>
            <person name="Andres J."/>
            <person name="Pham M."/>
            <person name="Weisz D."/>
            <person name="Mascagni F."/>
            <person name="Usai G."/>
            <person name="Natali L."/>
            <person name="Bassil N."/>
            <person name="Fernandez G.E."/>
            <person name="Lomsadze A."/>
            <person name="Armour M."/>
            <person name="Olukolu B."/>
            <person name="Poorten T."/>
            <person name="Britton C."/>
            <person name="Davik J."/>
            <person name="Ashrafi H."/>
            <person name="Aiden E.L."/>
            <person name="Borodovsky M."/>
            <person name="Worthington M."/>
        </authorList>
    </citation>
    <scope>NUCLEOTIDE SEQUENCE [LARGE SCALE GENOMIC DNA]</scope>
    <source>
        <strain evidence="1">PI 553951</strain>
    </source>
</reference>
<proteinExistence type="predicted"/>
<comment type="caution">
    <text evidence="1">The sequence shown here is derived from an EMBL/GenBank/DDBJ whole genome shotgun (WGS) entry which is preliminary data.</text>
</comment>
<dbReference type="Proteomes" id="UP001457282">
    <property type="component" value="Unassembled WGS sequence"/>
</dbReference>
<dbReference type="EMBL" id="JBEDUW010000002">
    <property type="protein sequence ID" value="KAK9942036.1"/>
    <property type="molecule type" value="Genomic_DNA"/>
</dbReference>
<accession>A0AAW1Y004</accession>